<dbReference type="Pfam" id="PF00672">
    <property type="entry name" value="HAMP"/>
    <property type="match status" value="1"/>
</dbReference>
<dbReference type="PANTHER" id="PTHR45436:SF14">
    <property type="entry name" value="SENSOR PROTEIN QSEC"/>
    <property type="match status" value="1"/>
</dbReference>
<evidence type="ECO:0000256" key="9">
    <source>
        <dbReference type="ARBA" id="ARBA00022840"/>
    </source>
</evidence>
<dbReference type="Pfam" id="PF00512">
    <property type="entry name" value="HisKA"/>
    <property type="match status" value="1"/>
</dbReference>
<dbReference type="Gene3D" id="3.30.565.10">
    <property type="entry name" value="Histidine kinase-like ATPase, C-terminal domain"/>
    <property type="match status" value="1"/>
</dbReference>
<keyword evidence="9" id="KW-0067">ATP-binding</keyword>
<organism evidence="16 17">
    <name type="scientific">Dyella marensis</name>
    <dbReference type="NCBI Taxonomy" id="500610"/>
    <lineage>
        <taxon>Bacteria</taxon>
        <taxon>Pseudomonadati</taxon>
        <taxon>Pseudomonadota</taxon>
        <taxon>Gammaproteobacteria</taxon>
        <taxon>Lysobacterales</taxon>
        <taxon>Rhodanobacteraceae</taxon>
        <taxon>Dyella</taxon>
    </lineage>
</organism>
<dbReference type="CDD" id="cd06225">
    <property type="entry name" value="HAMP"/>
    <property type="match status" value="1"/>
</dbReference>
<accession>A0A1I2AK62</accession>
<keyword evidence="4" id="KW-0597">Phosphoprotein</keyword>
<dbReference type="GO" id="GO:0000155">
    <property type="term" value="F:phosphorelay sensor kinase activity"/>
    <property type="evidence" value="ECO:0007669"/>
    <property type="project" value="InterPro"/>
</dbReference>
<dbReference type="Proteomes" id="UP000199477">
    <property type="component" value="Unassembled WGS sequence"/>
</dbReference>
<dbReference type="GO" id="GO:0005886">
    <property type="term" value="C:plasma membrane"/>
    <property type="evidence" value="ECO:0007669"/>
    <property type="project" value="TreeGrafter"/>
</dbReference>
<dbReference type="InterPro" id="IPR003661">
    <property type="entry name" value="HisK_dim/P_dom"/>
</dbReference>
<dbReference type="InterPro" id="IPR050428">
    <property type="entry name" value="TCS_sensor_his_kinase"/>
</dbReference>
<dbReference type="InterPro" id="IPR005467">
    <property type="entry name" value="His_kinase_dom"/>
</dbReference>
<evidence type="ECO:0000256" key="8">
    <source>
        <dbReference type="ARBA" id="ARBA00022777"/>
    </source>
</evidence>
<feature type="domain" description="Histidine kinase" evidence="14">
    <location>
        <begin position="246"/>
        <end position="458"/>
    </location>
</feature>
<dbReference type="GO" id="GO:0005524">
    <property type="term" value="F:ATP binding"/>
    <property type="evidence" value="ECO:0007669"/>
    <property type="project" value="UniProtKB-KW"/>
</dbReference>
<keyword evidence="8 16" id="KW-0418">Kinase</keyword>
<evidence type="ECO:0000256" key="12">
    <source>
        <dbReference type="ARBA" id="ARBA00023136"/>
    </source>
</evidence>
<evidence type="ECO:0000256" key="5">
    <source>
        <dbReference type="ARBA" id="ARBA00022679"/>
    </source>
</evidence>
<dbReference type="PROSITE" id="PS50885">
    <property type="entry name" value="HAMP"/>
    <property type="match status" value="1"/>
</dbReference>
<dbReference type="InterPro" id="IPR003660">
    <property type="entry name" value="HAMP_dom"/>
</dbReference>
<dbReference type="RefSeq" id="WP_051548974.1">
    <property type="nucleotide sequence ID" value="NZ_FONH01000002.1"/>
</dbReference>
<evidence type="ECO:0000256" key="2">
    <source>
        <dbReference type="ARBA" id="ARBA00004141"/>
    </source>
</evidence>
<evidence type="ECO:0000256" key="7">
    <source>
        <dbReference type="ARBA" id="ARBA00022741"/>
    </source>
</evidence>
<evidence type="ECO:0000256" key="4">
    <source>
        <dbReference type="ARBA" id="ARBA00022553"/>
    </source>
</evidence>
<evidence type="ECO:0000313" key="17">
    <source>
        <dbReference type="Proteomes" id="UP000199477"/>
    </source>
</evidence>
<gene>
    <name evidence="16" type="ORF">SAMN02799615_01061</name>
</gene>
<dbReference type="SUPFAM" id="SSF55874">
    <property type="entry name" value="ATPase domain of HSP90 chaperone/DNA topoisomerase II/histidine kinase"/>
    <property type="match status" value="1"/>
</dbReference>
<dbReference type="EC" id="2.7.13.3" evidence="3"/>
<evidence type="ECO:0000259" key="14">
    <source>
        <dbReference type="PROSITE" id="PS50109"/>
    </source>
</evidence>
<keyword evidence="5" id="KW-0808">Transferase</keyword>
<dbReference type="SMART" id="SM00304">
    <property type="entry name" value="HAMP"/>
    <property type="match status" value="1"/>
</dbReference>
<keyword evidence="17" id="KW-1185">Reference proteome</keyword>
<keyword evidence="7" id="KW-0547">Nucleotide-binding</keyword>
<dbReference type="PROSITE" id="PS50109">
    <property type="entry name" value="HIS_KIN"/>
    <property type="match status" value="1"/>
</dbReference>
<reference evidence="17" key="1">
    <citation type="submission" date="2016-10" db="EMBL/GenBank/DDBJ databases">
        <authorList>
            <person name="Varghese N."/>
            <person name="Submissions S."/>
        </authorList>
    </citation>
    <scope>NUCLEOTIDE SEQUENCE [LARGE SCALE GENOMIC DNA]</scope>
    <source>
        <strain evidence="17">UNC178MFTsu3.1</strain>
    </source>
</reference>
<proteinExistence type="predicted"/>
<evidence type="ECO:0000256" key="3">
    <source>
        <dbReference type="ARBA" id="ARBA00012438"/>
    </source>
</evidence>
<evidence type="ECO:0000256" key="6">
    <source>
        <dbReference type="ARBA" id="ARBA00022692"/>
    </source>
</evidence>
<comment type="catalytic activity">
    <reaction evidence="1">
        <text>ATP + protein L-histidine = ADP + protein N-phospho-L-histidine.</text>
        <dbReference type="EC" id="2.7.13.3"/>
    </reaction>
</comment>
<keyword evidence="11" id="KW-0902">Two-component regulatory system</keyword>
<dbReference type="CDD" id="cd00082">
    <property type="entry name" value="HisKA"/>
    <property type="match status" value="1"/>
</dbReference>
<dbReference type="EMBL" id="FONH01000002">
    <property type="protein sequence ID" value="SFE44361.1"/>
    <property type="molecule type" value="Genomic_DNA"/>
</dbReference>
<dbReference type="Gene3D" id="1.10.287.130">
    <property type="match status" value="1"/>
</dbReference>
<dbReference type="InterPro" id="IPR003594">
    <property type="entry name" value="HATPase_dom"/>
</dbReference>
<comment type="subcellular location">
    <subcellularLocation>
        <location evidence="2">Membrane</location>
        <topology evidence="2">Multi-pass membrane protein</topology>
    </subcellularLocation>
</comment>
<dbReference type="PANTHER" id="PTHR45436">
    <property type="entry name" value="SENSOR HISTIDINE KINASE YKOH"/>
    <property type="match status" value="1"/>
</dbReference>
<keyword evidence="6 13" id="KW-0812">Transmembrane</keyword>
<dbReference type="InterPro" id="IPR036097">
    <property type="entry name" value="HisK_dim/P_sf"/>
</dbReference>
<feature type="domain" description="HAMP" evidence="15">
    <location>
        <begin position="186"/>
        <end position="238"/>
    </location>
</feature>
<feature type="transmembrane region" description="Helical" evidence="13">
    <location>
        <begin position="165"/>
        <end position="186"/>
    </location>
</feature>
<evidence type="ECO:0000256" key="13">
    <source>
        <dbReference type="SAM" id="Phobius"/>
    </source>
</evidence>
<dbReference type="InterPro" id="IPR004358">
    <property type="entry name" value="Sig_transdc_His_kin-like_C"/>
</dbReference>
<dbReference type="AlphaFoldDB" id="A0A1I2AK62"/>
<feature type="transmembrane region" description="Helical" evidence="13">
    <location>
        <begin position="12"/>
        <end position="35"/>
    </location>
</feature>
<dbReference type="PRINTS" id="PR00344">
    <property type="entry name" value="BCTRLSENSOR"/>
</dbReference>
<name>A0A1I2AK62_9GAMM</name>
<dbReference type="InterPro" id="IPR036890">
    <property type="entry name" value="HATPase_C_sf"/>
</dbReference>
<evidence type="ECO:0000259" key="15">
    <source>
        <dbReference type="PROSITE" id="PS50885"/>
    </source>
</evidence>
<evidence type="ECO:0000256" key="11">
    <source>
        <dbReference type="ARBA" id="ARBA00023012"/>
    </source>
</evidence>
<evidence type="ECO:0000313" key="16">
    <source>
        <dbReference type="EMBL" id="SFE44361.1"/>
    </source>
</evidence>
<evidence type="ECO:0000256" key="1">
    <source>
        <dbReference type="ARBA" id="ARBA00000085"/>
    </source>
</evidence>
<sequence length="469" mass="51898">MALRIRSLRRRLFIVMLAIFVVAWGITLTCLGVRFSKERTGLWDSNLNDIGREILVSMPADVSRLDGNSNLRLPAHTAPPPEHRGKLGRLIFQVWIKDRHHLVVHSLDPFRVPLRPDFLDGFVTRTIDGEEWRIFAITDARGEVQVQVGKPTADLAAELRQGVRIGLITTALLLLVLAVAIQRVLYWSLRPITRIRQAITARDTLDLTPLPDHDLPNEVRPLVESFNRMLARLDRAMHHERQFLAEAAHELRTPLAALLTHAQVALRSRSLEEAQAPLRQLVKGVERSARLSQQLLDSARLEADRPSSERVPLELADLVAMLTREFETIAAAKHQSITLDTCPSPIEGNVDELGILIGNLLDNALRYTPPGGRVAVRCRRVAAAVQLQVQDNGPGVTEEDRPRIFDRFYRVAGSNERGSGIGLSLVARIAQSHAAAIEIHEGLDGGGFGVTVVFPAHVSANIGTTLAEA</sequence>
<dbReference type="STRING" id="500610.SAMN02799615_01061"/>
<dbReference type="Gene3D" id="6.10.340.10">
    <property type="match status" value="1"/>
</dbReference>
<dbReference type="SMART" id="SM00388">
    <property type="entry name" value="HisKA"/>
    <property type="match status" value="1"/>
</dbReference>
<protein>
    <recommendedName>
        <fullName evidence="3">histidine kinase</fullName>
        <ecNumber evidence="3">2.7.13.3</ecNumber>
    </recommendedName>
</protein>
<dbReference type="CDD" id="cd00075">
    <property type="entry name" value="HATPase"/>
    <property type="match status" value="1"/>
</dbReference>
<keyword evidence="12 13" id="KW-0472">Membrane</keyword>
<dbReference type="SMART" id="SM00387">
    <property type="entry name" value="HATPase_c"/>
    <property type="match status" value="1"/>
</dbReference>
<dbReference type="SUPFAM" id="SSF47384">
    <property type="entry name" value="Homodimeric domain of signal transducing histidine kinase"/>
    <property type="match status" value="1"/>
</dbReference>
<keyword evidence="10 13" id="KW-1133">Transmembrane helix</keyword>
<dbReference type="Pfam" id="PF02518">
    <property type="entry name" value="HATPase_c"/>
    <property type="match status" value="1"/>
</dbReference>
<evidence type="ECO:0000256" key="10">
    <source>
        <dbReference type="ARBA" id="ARBA00022989"/>
    </source>
</evidence>